<organism evidence="2 3">
    <name type="scientific">Oidiodendron maius (strain Zn)</name>
    <dbReference type="NCBI Taxonomy" id="913774"/>
    <lineage>
        <taxon>Eukaryota</taxon>
        <taxon>Fungi</taxon>
        <taxon>Dikarya</taxon>
        <taxon>Ascomycota</taxon>
        <taxon>Pezizomycotina</taxon>
        <taxon>Leotiomycetes</taxon>
        <taxon>Leotiomycetes incertae sedis</taxon>
        <taxon>Myxotrichaceae</taxon>
        <taxon>Oidiodendron</taxon>
    </lineage>
</organism>
<feature type="compositionally biased region" description="Basic and acidic residues" evidence="1">
    <location>
        <begin position="429"/>
        <end position="440"/>
    </location>
</feature>
<protein>
    <submittedName>
        <fullName evidence="2">Uncharacterized protein</fullName>
    </submittedName>
</protein>
<dbReference type="STRING" id="913774.A0A0C3D8Q3"/>
<dbReference type="EMBL" id="KN832880">
    <property type="protein sequence ID" value="KIM98307.1"/>
    <property type="molecule type" value="Genomic_DNA"/>
</dbReference>
<feature type="region of interest" description="Disordered" evidence="1">
    <location>
        <begin position="309"/>
        <end position="364"/>
    </location>
</feature>
<reference evidence="3" key="2">
    <citation type="submission" date="2015-01" db="EMBL/GenBank/DDBJ databases">
        <title>Evolutionary Origins and Diversification of the Mycorrhizal Mutualists.</title>
        <authorList>
            <consortium name="DOE Joint Genome Institute"/>
            <consortium name="Mycorrhizal Genomics Consortium"/>
            <person name="Kohler A."/>
            <person name="Kuo A."/>
            <person name="Nagy L.G."/>
            <person name="Floudas D."/>
            <person name="Copeland A."/>
            <person name="Barry K.W."/>
            <person name="Cichocki N."/>
            <person name="Veneault-Fourrey C."/>
            <person name="LaButti K."/>
            <person name="Lindquist E.A."/>
            <person name="Lipzen A."/>
            <person name="Lundell T."/>
            <person name="Morin E."/>
            <person name="Murat C."/>
            <person name="Riley R."/>
            <person name="Ohm R."/>
            <person name="Sun H."/>
            <person name="Tunlid A."/>
            <person name="Henrissat B."/>
            <person name="Grigoriev I.V."/>
            <person name="Hibbett D.S."/>
            <person name="Martin F."/>
        </authorList>
    </citation>
    <scope>NUCLEOTIDE SEQUENCE [LARGE SCALE GENOMIC DNA]</scope>
    <source>
        <strain evidence="3">Zn</strain>
    </source>
</reference>
<accession>A0A0C3D8Q3</accession>
<dbReference type="InParanoid" id="A0A0C3D8Q3"/>
<evidence type="ECO:0000256" key="1">
    <source>
        <dbReference type="SAM" id="MobiDB-lite"/>
    </source>
</evidence>
<dbReference type="HOGENOM" id="CLU_032064_0_0_1"/>
<sequence length="440" mass="50095">MSDSDVIRDGFAYSYGMFYARPGRVVRIEGSSLRSMFLPRLTREGRRKIDAASSDYFVRGQLKHYGVQFDESEIHGDGFLLMQKVLRAGKCDTVPDHITELREQMHTEWLNKLPLERLSSHPKWLMERYFLSSGQPDHTKTTTVIGVRLDRFDLYRSSQIHEAASEVAGLHEVTGTGPRTQTIFMGWDSVAVSKAAEGYGAKEAKELQDAEERRENERVKLHTNYLNSLKQSPKGPKTYSPVGSYIINCKEIEKQWPDEAENLSLDIRQTKEPGVFEASFDFGVLKGIMVISAEKSALKQYCSQLDRDAMSDWDEEDEDEDGEEDEDEDEDDDDVRNDKDPTPGSKRKAEAPRGQGRLPKKFKAGATQPHTYLLRFKCRETGEGELQRTQEGTITFKAENLASFIGKADLPHVGDDMPFTGRKISNEPTHPRNLWDDYSY</sequence>
<feature type="region of interest" description="Disordered" evidence="1">
    <location>
        <begin position="419"/>
        <end position="440"/>
    </location>
</feature>
<proteinExistence type="predicted"/>
<dbReference type="AlphaFoldDB" id="A0A0C3D8Q3"/>
<reference evidence="2 3" key="1">
    <citation type="submission" date="2014-04" db="EMBL/GenBank/DDBJ databases">
        <authorList>
            <consortium name="DOE Joint Genome Institute"/>
            <person name="Kuo A."/>
            <person name="Martino E."/>
            <person name="Perotto S."/>
            <person name="Kohler A."/>
            <person name="Nagy L.G."/>
            <person name="Floudas D."/>
            <person name="Copeland A."/>
            <person name="Barry K.W."/>
            <person name="Cichocki N."/>
            <person name="Veneault-Fourrey C."/>
            <person name="LaButti K."/>
            <person name="Lindquist E.A."/>
            <person name="Lipzen A."/>
            <person name="Lundell T."/>
            <person name="Morin E."/>
            <person name="Murat C."/>
            <person name="Sun H."/>
            <person name="Tunlid A."/>
            <person name="Henrissat B."/>
            <person name="Grigoriev I.V."/>
            <person name="Hibbett D.S."/>
            <person name="Martin F."/>
            <person name="Nordberg H.P."/>
            <person name="Cantor M.N."/>
            <person name="Hua S.X."/>
        </authorList>
    </citation>
    <scope>NUCLEOTIDE SEQUENCE [LARGE SCALE GENOMIC DNA]</scope>
    <source>
        <strain evidence="2 3">Zn</strain>
    </source>
</reference>
<evidence type="ECO:0000313" key="2">
    <source>
        <dbReference type="EMBL" id="KIM98307.1"/>
    </source>
</evidence>
<evidence type="ECO:0000313" key="3">
    <source>
        <dbReference type="Proteomes" id="UP000054321"/>
    </source>
</evidence>
<dbReference type="Proteomes" id="UP000054321">
    <property type="component" value="Unassembled WGS sequence"/>
</dbReference>
<dbReference type="OrthoDB" id="4630416at2759"/>
<gene>
    <name evidence="2" type="ORF">OIDMADRAFT_167137</name>
</gene>
<name>A0A0C3D8Q3_OIDMZ</name>
<feature type="compositionally biased region" description="Acidic residues" evidence="1">
    <location>
        <begin position="311"/>
        <end position="335"/>
    </location>
</feature>
<feature type="compositionally biased region" description="Basic and acidic residues" evidence="1">
    <location>
        <begin position="336"/>
        <end position="351"/>
    </location>
</feature>
<keyword evidence="3" id="KW-1185">Reference proteome</keyword>